<dbReference type="OrthoDB" id="7907327at2"/>
<evidence type="ECO:0000313" key="1">
    <source>
        <dbReference type="EMBL" id="OJF99072.1"/>
    </source>
</evidence>
<organism evidence="1 2">
    <name type="scientific">Pararhizobium antarcticum</name>
    <dbReference type="NCBI Taxonomy" id="1798805"/>
    <lineage>
        <taxon>Bacteria</taxon>
        <taxon>Pseudomonadati</taxon>
        <taxon>Pseudomonadota</taxon>
        <taxon>Alphaproteobacteria</taxon>
        <taxon>Hyphomicrobiales</taxon>
        <taxon>Rhizobiaceae</taxon>
        <taxon>Rhizobium/Agrobacterium group</taxon>
        <taxon>Pararhizobium</taxon>
    </lineage>
</organism>
<reference evidence="1 2" key="1">
    <citation type="submission" date="2016-02" db="EMBL/GenBank/DDBJ databases">
        <title>Genome sequencing of a beta-galactosidase producing bacteria Rhizobium sp. 59.</title>
        <authorList>
            <person name="Wang D."/>
            <person name="Kot W."/>
            <person name="Qin Y."/>
            <person name="Hansen L."/>
            <person name="Naqvi K."/>
            <person name="Rensing C."/>
        </authorList>
    </citation>
    <scope>NUCLEOTIDE SEQUENCE [LARGE SCALE GENOMIC DNA]</scope>
    <source>
        <strain evidence="1 2">59</strain>
    </source>
</reference>
<keyword evidence="2" id="KW-1185">Reference proteome</keyword>
<dbReference type="AlphaFoldDB" id="A0A657LV59"/>
<accession>A0A657LV59</accession>
<dbReference type="Proteomes" id="UP000182661">
    <property type="component" value="Unassembled WGS sequence"/>
</dbReference>
<dbReference type="RefSeq" id="WP_071832317.1">
    <property type="nucleotide sequence ID" value="NZ_LSRP01000073.1"/>
</dbReference>
<sequence>MEHVAAIMMLVGCGSAGTDCSEIPAPAIAFETVAACRAELQPALDAARPRFKVTYGLCEAVDPALLMADATIVWEVTPAGELTVSVTDEDAEAPLLVAEKGARPTVYSN</sequence>
<dbReference type="EMBL" id="LSRP01000073">
    <property type="protein sequence ID" value="OJF99072.1"/>
    <property type="molecule type" value="Genomic_DNA"/>
</dbReference>
<gene>
    <name evidence="1" type="ORF">AX760_13915</name>
</gene>
<comment type="caution">
    <text evidence="1">The sequence shown here is derived from an EMBL/GenBank/DDBJ whole genome shotgun (WGS) entry which is preliminary data.</text>
</comment>
<protein>
    <submittedName>
        <fullName evidence="1">Uncharacterized protein</fullName>
    </submittedName>
</protein>
<evidence type="ECO:0000313" key="2">
    <source>
        <dbReference type="Proteomes" id="UP000182661"/>
    </source>
</evidence>
<proteinExistence type="predicted"/>
<name>A0A657LV59_9HYPH</name>